<organism evidence="1 2">
    <name type="scientific">Ixodes persulcatus</name>
    <name type="common">Taiga tick</name>
    <dbReference type="NCBI Taxonomy" id="34615"/>
    <lineage>
        <taxon>Eukaryota</taxon>
        <taxon>Metazoa</taxon>
        <taxon>Ecdysozoa</taxon>
        <taxon>Arthropoda</taxon>
        <taxon>Chelicerata</taxon>
        <taxon>Arachnida</taxon>
        <taxon>Acari</taxon>
        <taxon>Parasitiformes</taxon>
        <taxon>Ixodida</taxon>
        <taxon>Ixodoidea</taxon>
        <taxon>Ixodidae</taxon>
        <taxon>Ixodinae</taxon>
        <taxon>Ixodes</taxon>
    </lineage>
</organism>
<accession>A0AC60P991</accession>
<gene>
    <name evidence="1" type="ORF">HPB47_006809</name>
</gene>
<reference evidence="1 2" key="1">
    <citation type="journal article" date="2020" name="Cell">
        <title>Large-Scale Comparative Analyses of Tick Genomes Elucidate Their Genetic Diversity and Vector Capacities.</title>
        <authorList>
            <consortium name="Tick Genome and Microbiome Consortium (TIGMIC)"/>
            <person name="Jia N."/>
            <person name="Wang J."/>
            <person name="Shi W."/>
            <person name="Du L."/>
            <person name="Sun Y."/>
            <person name="Zhan W."/>
            <person name="Jiang J.F."/>
            <person name="Wang Q."/>
            <person name="Zhang B."/>
            <person name="Ji P."/>
            <person name="Bell-Sakyi L."/>
            <person name="Cui X.M."/>
            <person name="Yuan T.T."/>
            <person name="Jiang B.G."/>
            <person name="Yang W.F."/>
            <person name="Lam T.T."/>
            <person name="Chang Q.C."/>
            <person name="Ding S.J."/>
            <person name="Wang X.J."/>
            <person name="Zhu J.G."/>
            <person name="Ruan X.D."/>
            <person name="Zhao L."/>
            <person name="Wei J.T."/>
            <person name="Ye R.Z."/>
            <person name="Que T.C."/>
            <person name="Du C.H."/>
            <person name="Zhou Y.H."/>
            <person name="Cheng J.X."/>
            <person name="Dai P.F."/>
            <person name="Guo W.B."/>
            <person name="Han X.H."/>
            <person name="Huang E.J."/>
            <person name="Li L.F."/>
            <person name="Wei W."/>
            <person name="Gao Y.C."/>
            <person name="Liu J.Z."/>
            <person name="Shao H.Z."/>
            <person name="Wang X."/>
            <person name="Wang C.C."/>
            <person name="Yang T.C."/>
            <person name="Huo Q.B."/>
            <person name="Li W."/>
            <person name="Chen H.Y."/>
            <person name="Chen S.E."/>
            <person name="Zhou L.G."/>
            <person name="Ni X.B."/>
            <person name="Tian J.H."/>
            <person name="Sheng Y."/>
            <person name="Liu T."/>
            <person name="Pan Y.S."/>
            <person name="Xia L.Y."/>
            <person name="Li J."/>
            <person name="Zhao F."/>
            <person name="Cao W.C."/>
        </authorList>
    </citation>
    <scope>NUCLEOTIDE SEQUENCE [LARGE SCALE GENOMIC DNA]</scope>
    <source>
        <strain evidence="1">Iper-2018</strain>
    </source>
</reference>
<dbReference type="Proteomes" id="UP000805193">
    <property type="component" value="Unassembled WGS sequence"/>
</dbReference>
<comment type="caution">
    <text evidence="1">The sequence shown here is derived from an EMBL/GenBank/DDBJ whole genome shotgun (WGS) entry which is preliminary data.</text>
</comment>
<name>A0AC60P991_IXOPE</name>
<proteinExistence type="predicted"/>
<sequence length="1363" mass="148968">MEFWIGQLFRSLLKIDHIEQIVEKVKQLSNAIREDTGFDASPPRHSRTTAVTSPEGHLFEECGRAHPSPMKCYGRSKSAATARLSVYVDSKLLRRPGHEKLLHSVKNAKRTRIRQPSETQAGTITLSDGDAGNGSSTIGAISQSEKVANWLQTCETVVPVISAEPKDAVSDTGKNEAVQGARKSMPNRFFTTSKPVRKLGSPAGRKKLLDVSDSDPYKFVPSQRSLHAAAQKGKRGRPRGSCRGTRTAPARKTKAKSPLGGFENLRDYCAEEAAVKNGDAQELEIELFVTPGDMLQGNEDQVPKAPQSKKRTMKDASRRQSKRMKKSMLLQKTEEEAKELQQKINEAEGFELTVLKETWPGLPNKPIAVAALKDVSNLRVPTEKSSAQGYPMSPKRPGRVELGFSAQRSSAEVTAVRQTLSDRTSEFEPGPCTETSRPEKTSSLSLNKKQNPSNVKKSSEPSISTTAPKELPSSDYLSRGHEETEGEVVGSKPIGNEHQPSELHTEGHVIDDSHMEENPGSSHIEGQDVEDNHVEENPETPTMSLKDLEGLFKKSSRKTFDISADTQDLESLSSGAINTLDLMSNICNELEEEPIARQSPAAATAKDSSPAVPQKEALSEKQDILEPPASTSIPVTTMLQGSTKGMTRNRAVSQEASDMPSSLALASTASYEETCKELENSTSEPRLDTCLSCPNCTMDIVVSWVNGITKVTLKGTLRKPVLVDVGMCTERPWDQVKFTDGNKAEGENARAVVAEVTSMSEIRKDGQSSPKQNNEDSEVICDETEEQFQVSERQLVDKGFQCQLQTIIEDSELMDASPFSENGSLDEVAGTAVGPLVGEVEKPEHGNGDCTQSGLQSSVEAACTRGQDESLTKKAEECPIEQAVPMEFGCIEEEVMSVDATQPQVRETGPRPSIDRMQDEGCSSRALDAGCSDETYLPSYDHFLASPEASSDKPHSRSSQLRRSAACAATVSINFNSKEQENVKHSYSKTSQVSLQLAPAEEHRSSSCRQEEQQSVTMVSPADAPHDPIGYKDNNGCSDAHSLRAELSPWASPVHSRQTASSFNIDIQDQLDRNSEESRGDEADFRTCSASPEKQSDASKRITGGEREKSTCISKTSERSGKVFVTVEDSDSDSSVMLDPMTESEASDLLQRAFAMEEDSPDEVALNFARRAVAPLRKSARKRLSLELQLVAERHTPPDTSAAALLKSVAVPASEREEADNTENTEGPSTVTVSSTLSGALDRTLKEQLLEQDIQEMKKQMLMLECELQRTTAGNGCVRDPNQDVFNDSDFKESEEDEAKRSASDLKKAAKPTEQGKEAGKVDNWDNCFSDSDDDDEMPEVVPPTPPRKLILNKELTFNRGVK</sequence>
<dbReference type="EMBL" id="JABSTQ010010997">
    <property type="protein sequence ID" value="KAG0415994.1"/>
    <property type="molecule type" value="Genomic_DNA"/>
</dbReference>
<evidence type="ECO:0000313" key="2">
    <source>
        <dbReference type="Proteomes" id="UP000805193"/>
    </source>
</evidence>
<keyword evidence="2" id="KW-1185">Reference proteome</keyword>
<protein>
    <submittedName>
        <fullName evidence="1">Uncharacterized protein</fullName>
    </submittedName>
</protein>
<evidence type="ECO:0000313" key="1">
    <source>
        <dbReference type="EMBL" id="KAG0415994.1"/>
    </source>
</evidence>